<keyword evidence="4 12" id="KW-0716">Sensory transduction</keyword>
<dbReference type="AlphaFoldDB" id="A0AAV3A1S1"/>
<evidence type="ECO:0000313" key="14">
    <source>
        <dbReference type="EMBL" id="DBA18875.1"/>
    </source>
</evidence>
<dbReference type="PANTHER" id="PTHR11394:SF47">
    <property type="entry name" value="TASTE RECEPTOR TYPE 2 MEMBER 40"/>
    <property type="match status" value="1"/>
</dbReference>
<dbReference type="GO" id="GO:0004930">
    <property type="term" value="F:G protein-coupled receptor activity"/>
    <property type="evidence" value="ECO:0007669"/>
    <property type="project" value="UniProtKB-KW"/>
</dbReference>
<feature type="transmembrane region" description="Helical" evidence="13">
    <location>
        <begin position="260"/>
        <end position="278"/>
    </location>
</feature>
<name>A0AAV3A1S1_PYXAD</name>
<dbReference type="InterPro" id="IPR007960">
    <property type="entry name" value="TAS2R"/>
</dbReference>
<evidence type="ECO:0000256" key="9">
    <source>
        <dbReference type="ARBA" id="ARBA00023170"/>
    </source>
</evidence>
<sequence>MISSYDIIRLVSIFFNLVSGVTLNSYIVMVYVAEWGKRRGLNVCDKIVLLLALTGITYQCSCTTDGLRFYFGSHSPYGRKHNMYTFVLHIFVIYEILWDTAWLSTYYCLKLVKCSHPIFLHLQRRLSSSIVQLLIISLVGLFILTLPLLWTLHFHYKNTTNGIHHYIEIDVQYVPLYMVIGALLPFLMSFICIGLSVKSLLNHVQQIRQNSSQFSSSPQLEGHLQAARTMILQVCLCLVLYLAAFITFILSPYIGVAVKVFLYIIITSYPSVQAVILIQGNPKLGIRPPTRDTTINCK</sequence>
<dbReference type="EMBL" id="DYDO01000008">
    <property type="protein sequence ID" value="DBA18875.1"/>
    <property type="molecule type" value="Genomic_DNA"/>
</dbReference>
<feature type="transmembrane region" description="Helical" evidence="13">
    <location>
        <begin position="176"/>
        <end position="201"/>
    </location>
</feature>
<evidence type="ECO:0000313" key="15">
    <source>
        <dbReference type="Proteomes" id="UP001181693"/>
    </source>
</evidence>
<comment type="similarity">
    <text evidence="2 11">Belongs to the G-protein coupled receptor T2R family.</text>
</comment>
<feature type="transmembrane region" description="Helical" evidence="13">
    <location>
        <begin position="83"/>
        <end position="109"/>
    </location>
</feature>
<keyword evidence="10 12" id="KW-0807">Transducer</keyword>
<evidence type="ECO:0000256" key="2">
    <source>
        <dbReference type="ARBA" id="ARBA00007376"/>
    </source>
</evidence>
<accession>A0AAV3A1S1</accession>
<comment type="subcellular location">
    <subcellularLocation>
        <location evidence="1 12">Membrane</location>
        <topology evidence="1 12">Multi-pass membrane protein</topology>
    </subcellularLocation>
</comment>
<protein>
    <recommendedName>
        <fullName evidence="12">Taste receptor type 2</fullName>
    </recommendedName>
</protein>
<evidence type="ECO:0000256" key="4">
    <source>
        <dbReference type="ARBA" id="ARBA00022606"/>
    </source>
</evidence>
<gene>
    <name evidence="14" type="ORF">GDO54_014770</name>
</gene>
<keyword evidence="5 12" id="KW-0812">Transmembrane</keyword>
<evidence type="ECO:0000256" key="7">
    <source>
        <dbReference type="ARBA" id="ARBA00023040"/>
    </source>
</evidence>
<keyword evidence="9 12" id="KW-0675">Receptor</keyword>
<dbReference type="Gene3D" id="1.20.1070.10">
    <property type="entry name" value="Rhodopsin 7-helix transmembrane proteins"/>
    <property type="match status" value="1"/>
</dbReference>
<dbReference type="SUPFAM" id="SSF81321">
    <property type="entry name" value="Family A G protein-coupled receptor-like"/>
    <property type="match status" value="1"/>
</dbReference>
<evidence type="ECO:0000256" key="10">
    <source>
        <dbReference type="ARBA" id="ARBA00023224"/>
    </source>
</evidence>
<comment type="caution">
    <text evidence="14">The sequence shown here is derived from an EMBL/GenBank/DDBJ whole genome shotgun (WGS) entry which is preliminary data.</text>
</comment>
<evidence type="ECO:0000256" key="8">
    <source>
        <dbReference type="ARBA" id="ARBA00023136"/>
    </source>
</evidence>
<feature type="transmembrane region" description="Helical" evidence="13">
    <location>
        <begin position="47"/>
        <end position="71"/>
    </location>
</feature>
<evidence type="ECO:0000256" key="1">
    <source>
        <dbReference type="ARBA" id="ARBA00004141"/>
    </source>
</evidence>
<reference evidence="14" key="1">
    <citation type="thesis" date="2020" institute="ProQuest LLC" country="789 East Eisenhower Parkway, Ann Arbor, MI, USA">
        <title>Comparative Genomics and Chromosome Evolution.</title>
        <authorList>
            <person name="Mudd A.B."/>
        </authorList>
    </citation>
    <scope>NUCLEOTIDE SEQUENCE</scope>
    <source>
        <strain evidence="14">1538</strain>
        <tissue evidence="14">Blood</tissue>
    </source>
</reference>
<evidence type="ECO:0000256" key="13">
    <source>
        <dbReference type="SAM" id="Phobius"/>
    </source>
</evidence>
<evidence type="ECO:0000256" key="5">
    <source>
        <dbReference type="ARBA" id="ARBA00022692"/>
    </source>
</evidence>
<evidence type="ECO:0000256" key="6">
    <source>
        <dbReference type="ARBA" id="ARBA00022989"/>
    </source>
</evidence>
<dbReference type="GO" id="GO:0016020">
    <property type="term" value="C:membrane"/>
    <property type="evidence" value="ECO:0007669"/>
    <property type="project" value="UniProtKB-SubCell"/>
</dbReference>
<dbReference type="Pfam" id="PF05296">
    <property type="entry name" value="TAS2R"/>
    <property type="match status" value="1"/>
</dbReference>
<feature type="transmembrane region" description="Helical" evidence="13">
    <location>
        <begin position="130"/>
        <end position="156"/>
    </location>
</feature>
<dbReference type="Proteomes" id="UP001181693">
    <property type="component" value="Unassembled WGS sequence"/>
</dbReference>
<dbReference type="GO" id="GO:0033038">
    <property type="term" value="F:bitter taste receptor activity"/>
    <property type="evidence" value="ECO:0007669"/>
    <property type="project" value="InterPro"/>
</dbReference>
<feature type="transmembrane region" description="Helical" evidence="13">
    <location>
        <begin position="13"/>
        <end position="35"/>
    </location>
</feature>
<keyword evidence="7 12" id="KW-0297">G-protein coupled receptor</keyword>
<proteinExistence type="inferred from homology"/>
<keyword evidence="3 12" id="KW-0919">Taste</keyword>
<evidence type="ECO:0000256" key="3">
    <source>
        <dbReference type="ARBA" id="ARBA00022480"/>
    </source>
</evidence>
<organism evidence="14 15">
    <name type="scientific">Pyxicephalus adspersus</name>
    <name type="common">African bullfrog</name>
    <dbReference type="NCBI Taxonomy" id="30357"/>
    <lineage>
        <taxon>Eukaryota</taxon>
        <taxon>Metazoa</taxon>
        <taxon>Chordata</taxon>
        <taxon>Craniata</taxon>
        <taxon>Vertebrata</taxon>
        <taxon>Euteleostomi</taxon>
        <taxon>Amphibia</taxon>
        <taxon>Batrachia</taxon>
        <taxon>Anura</taxon>
        <taxon>Neobatrachia</taxon>
        <taxon>Ranoidea</taxon>
        <taxon>Pyxicephalidae</taxon>
        <taxon>Pyxicephalinae</taxon>
        <taxon>Pyxicephalus</taxon>
    </lineage>
</organism>
<feature type="transmembrane region" description="Helical" evidence="13">
    <location>
        <begin position="230"/>
        <end position="254"/>
    </location>
</feature>
<keyword evidence="15" id="KW-1185">Reference proteome</keyword>
<keyword evidence="8 12" id="KW-0472">Membrane</keyword>
<keyword evidence="6 13" id="KW-1133">Transmembrane helix</keyword>
<evidence type="ECO:0000256" key="12">
    <source>
        <dbReference type="RuleBase" id="RU004424"/>
    </source>
</evidence>
<evidence type="ECO:0000256" key="11">
    <source>
        <dbReference type="RuleBase" id="RU004423"/>
    </source>
</evidence>
<dbReference type="PANTHER" id="PTHR11394">
    <property type="entry name" value="TASTE RECEPTOR TYPE 2"/>
    <property type="match status" value="1"/>
</dbReference>